<dbReference type="GO" id="GO:0003743">
    <property type="term" value="F:translation initiation factor activity"/>
    <property type="evidence" value="ECO:0007669"/>
    <property type="project" value="UniProtKB-KW"/>
</dbReference>
<sequence length="94" mass="10106">MPMNSMQVDMQGAVGGFSSSVGGLNVGLPSISHQLPKEHMSGREVSGKMVKGSTVLAHAWKEETDAGHLLASLFEYFGESVFTFMPKSELSLFL</sequence>
<keyword evidence="1" id="KW-0396">Initiation factor</keyword>
<dbReference type="STRING" id="2094558.A0A314YN68"/>
<dbReference type="Proteomes" id="UP000250321">
    <property type="component" value="Unassembled WGS sequence"/>
</dbReference>
<gene>
    <name evidence="1" type="ORF">Pyn_14064</name>
</gene>
<reference evidence="1 2" key="1">
    <citation type="submission" date="2018-02" db="EMBL/GenBank/DDBJ databases">
        <title>Draft genome of wild Prunus yedoensis var. nudiflora.</title>
        <authorList>
            <person name="Baek S."/>
            <person name="Kim J.-H."/>
            <person name="Choi K."/>
            <person name="Kim G.-B."/>
            <person name="Cho A."/>
            <person name="Jang H."/>
            <person name="Shin C.-H."/>
            <person name="Yu H.-J."/>
            <person name="Mun J.-H."/>
        </authorList>
    </citation>
    <scope>NUCLEOTIDE SEQUENCE [LARGE SCALE GENOMIC DNA]</scope>
    <source>
        <strain evidence="2">cv. Jeju island</strain>
        <tissue evidence="1">Leaf</tissue>
    </source>
</reference>
<evidence type="ECO:0000313" key="2">
    <source>
        <dbReference type="Proteomes" id="UP000250321"/>
    </source>
</evidence>
<name>A0A314YN68_PRUYE</name>
<keyword evidence="2" id="KW-1185">Reference proteome</keyword>
<comment type="caution">
    <text evidence="1">The sequence shown here is derived from an EMBL/GenBank/DDBJ whole genome shotgun (WGS) entry which is preliminary data.</text>
</comment>
<dbReference type="OrthoDB" id="361039at2759"/>
<keyword evidence="1" id="KW-0648">Protein biosynthesis</keyword>
<accession>A0A314YN68</accession>
<proteinExistence type="predicted"/>
<protein>
    <submittedName>
        <fullName evidence="1">Transcription initiation factor TFIID subunit 6</fullName>
    </submittedName>
</protein>
<organism evidence="1 2">
    <name type="scientific">Prunus yedoensis var. nudiflora</name>
    <dbReference type="NCBI Taxonomy" id="2094558"/>
    <lineage>
        <taxon>Eukaryota</taxon>
        <taxon>Viridiplantae</taxon>
        <taxon>Streptophyta</taxon>
        <taxon>Embryophyta</taxon>
        <taxon>Tracheophyta</taxon>
        <taxon>Spermatophyta</taxon>
        <taxon>Magnoliopsida</taxon>
        <taxon>eudicotyledons</taxon>
        <taxon>Gunneridae</taxon>
        <taxon>Pentapetalae</taxon>
        <taxon>rosids</taxon>
        <taxon>fabids</taxon>
        <taxon>Rosales</taxon>
        <taxon>Rosaceae</taxon>
        <taxon>Amygdaloideae</taxon>
        <taxon>Amygdaleae</taxon>
        <taxon>Prunus</taxon>
    </lineage>
</organism>
<evidence type="ECO:0000313" key="1">
    <source>
        <dbReference type="EMBL" id="PQQ10005.1"/>
    </source>
</evidence>
<dbReference type="EMBL" id="PJQY01000556">
    <property type="protein sequence ID" value="PQQ10005.1"/>
    <property type="molecule type" value="Genomic_DNA"/>
</dbReference>
<dbReference type="AlphaFoldDB" id="A0A314YN68"/>